<dbReference type="InterPro" id="IPR036922">
    <property type="entry name" value="Rieske_2Fe-2S_sf"/>
</dbReference>
<dbReference type="CDD" id="cd03478">
    <property type="entry name" value="Rieske_AIFL_N"/>
    <property type="match status" value="1"/>
</dbReference>
<dbReference type="EMBL" id="PJQD01000058">
    <property type="protein sequence ID" value="POY72123.1"/>
    <property type="molecule type" value="Genomic_DNA"/>
</dbReference>
<evidence type="ECO:0000256" key="3">
    <source>
        <dbReference type="ARBA" id="ARBA00022630"/>
    </source>
</evidence>
<dbReference type="Gene3D" id="3.50.50.60">
    <property type="entry name" value="FAD/NAD(P)-binding domain"/>
    <property type="match status" value="2"/>
</dbReference>
<keyword evidence="7" id="KW-0560">Oxidoreductase</keyword>
<dbReference type="InterPro" id="IPR050446">
    <property type="entry name" value="FAD-oxidoreductase/Apoptosis"/>
</dbReference>
<gene>
    <name evidence="11" type="ORF">BMF94_4855</name>
</gene>
<comment type="similarity">
    <text evidence="2">Belongs to the FAD-dependent oxidoreductase family.</text>
</comment>
<keyword evidence="9" id="KW-0411">Iron-sulfur</keyword>
<evidence type="ECO:0000313" key="11">
    <source>
        <dbReference type="EMBL" id="POY72123.1"/>
    </source>
</evidence>
<dbReference type="InterPro" id="IPR017941">
    <property type="entry name" value="Rieske_2Fe-2S"/>
</dbReference>
<accession>A0A2S5B5Q9</accession>
<name>A0A2S5B5Q9_9BASI</name>
<evidence type="ECO:0000313" key="12">
    <source>
        <dbReference type="Proteomes" id="UP000237144"/>
    </source>
</evidence>
<dbReference type="PANTHER" id="PTHR43557:SF2">
    <property type="entry name" value="RIESKE DOMAIN-CONTAINING PROTEIN-RELATED"/>
    <property type="match status" value="1"/>
</dbReference>
<sequence>MSTKVRVGSVDLLNDGQMKEIPFPNEDSENKVLLSKIKGQYYATSSKCTHYGAPLAKGVLTSEGRLVCPWHGACFNVCSNGDIEDAPGIDSLQSFKVETDGTSVYIHADADSVTQTRQPAAPTVDSSSDSSHVDVLIVGGGPGAAFAIEALRDEKFAGSIKVVTREPHYPIDRTKISKALVSDPEKLALRKPEFYKKQKVDFVLGTDATKLKFADATVELSNGSSVMYDNLILATGAFPMKLPLDGIDLGNMFTVRGVKDAEAINAAVGEAEKDEDKKNVVVVGSSFIGMEVALALAAKAKVSVVGMDKVPFEKILGEPIGKGIQKFHESKGTKFYLPAELSHFEPKKDDSKVVGSVHLKDGTTIPADVVILGTGVKPSTELLKEAGLDLEKNGTVKTNEFLEIEQLKGKGKGRVFALGDIATHETPKGVNYVQHWCARSLKNVAANHGRNIAHTIATNKPQPFDKIAVFWSAQGQQLRYCGTTQASSYDDLHIDGNPDELKFVAYYFKGEEVVAASSMQRDPIVARVSELLKLEKMLTKSEIKAGKSPMDVPLAA</sequence>
<comment type="cofactor">
    <cofactor evidence="1">
        <name>FAD</name>
        <dbReference type="ChEBI" id="CHEBI:57692"/>
    </cofactor>
</comment>
<dbReference type="OrthoDB" id="6029at2759"/>
<dbReference type="STRING" id="741276.A0A2S5B5Q9"/>
<dbReference type="GO" id="GO:0016651">
    <property type="term" value="F:oxidoreductase activity, acting on NAD(P)H"/>
    <property type="evidence" value="ECO:0007669"/>
    <property type="project" value="TreeGrafter"/>
</dbReference>
<reference evidence="11 12" key="1">
    <citation type="journal article" date="2018" name="Front. Microbiol.">
        <title>Prospects for Fungal Bioremediation of Acidic Radioactive Waste Sites: Characterization and Genome Sequence of Rhodotorula taiwanensis MD1149.</title>
        <authorList>
            <person name="Tkavc R."/>
            <person name="Matrosova V.Y."/>
            <person name="Grichenko O.E."/>
            <person name="Gostincar C."/>
            <person name="Volpe R.P."/>
            <person name="Klimenkova P."/>
            <person name="Gaidamakova E.K."/>
            <person name="Zhou C.E."/>
            <person name="Stewart B.J."/>
            <person name="Lyman M.G."/>
            <person name="Malfatti S.A."/>
            <person name="Rubinfeld B."/>
            <person name="Courtot M."/>
            <person name="Singh J."/>
            <person name="Dalgard C.L."/>
            <person name="Hamilton T."/>
            <person name="Frey K.G."/>
            <person name="Gunde-Cimerman N."/>
            <person name="Dugan L."/>
            <person name="Daly M.J."/>
        </authorList>
    </citation>
    <scope>NUCLEOTIDE SEQUENCE [LARGE SCALE GENOMIC DNA]</scope>
    <source>
        <strain evidence="11 12">MD1149</strain>
    </source>
</reference>
<evidence type="ECO:0000256" key="1">
    <source>
        <dbReference type="ARBA" id="ARBA00001974"/>
    </source>
</evidence>
<dbReference type="GO" id="GO:0051537">
    <property type="term" value="F:2 iron, 2 sulfur cluster binding"/>
    <property type="evidence" value="ECO:0007669"/>
    <property type="project" value="UniProtKB-KW"/>
</dbReference>
<dbReference type="GO" id="GO:0005737">
    <property type="term" value="C:cytoplasm"/>
    <property type="evidence" value="ECO:0007669"/>
    <property type="project" value="TreeGrafter"/>
</dbReference>
<comment type="caution">
    <text evidence="11">The sequence shown here is derived from an EMBL/GenBank/DDBJ whole genome shotgun (WGS) entry which is preliminary data.</text>
</comment>
<keyword evidence="5" id="KW-0479">Metal-binding</keyword>
<dbReference type="Pfam" id="PF00355">
    <property type="entry name" value="Rieske"/>
    <property type="match status" value="1"/>
</dbReference>
<feature type="domain" description="Rieske" evidence="10">
    <location>
        <begin position="4"/>
        <end position="106"/>
    </location>
</feature>
<dbReference type="InterPro" id="IPR023753">
    <property type="entry name" value="FAD/NAD-binding_dom"/>
</dbReference>
<evidence type="ECO:0000256" key="6">
    <source>
        <dbReference type="ARBA" id="ARBA00022827"/>
    </source>
</evidence>
<keyword evidence="4" id="KW-0001">2Fe-2S</keyword>
<evidence type="ECO:0000256" key="9">
    <source>
        <dbReference type="ARBA" id="ARBA00023014"/>
    </source>
</evidence>
<evidence type="ECO:0000256" key="4">
    <source>
        <dbReference type="ARBA" id="ARBA00022714"/>
    </source>
</evidence>
<keyword evidence="3" id="KW-0285">Flavoprotein</keyword>
<dbReference type="Gene3D" id="3.30.390.30">
    <property type="match status" value="1"/>
</dbReference>
<dbReference type="InterPro" id="IPR036188">
    <property type="entry name" value="FAD/NAD-bd_sf"/>
</dbReference>
<dbReference type="AlphaFoldDB" id="A0A2S5B5Q9"/>
<keyword evidence="12" id="KW-1185">Reference proteome</keyword>
<dbReference type="Pfam" id="PF07992">
    <property type="entry name" value="Pyr_redox_2"/>
    <property type="match status" value="1"/>
</dbReference>
<keyword evidence="8" id="KW-0408">Iron</keyword>
<dbReference type="PANTHER" id="PTHR43557">
    <property type="entry name" value="APOPTOSIS-INDUCING FACTOR 1"/>
    <property type="match status" value="1"/>
</dbReference>
<dbReference type="GO" id="GO:0046872">
    <property type="term" value="F:metal ion binding"/>
    <property type="evidence" value="ECO:0007669"/>
    <property type="project" value="UniProtKB-KW"/>
</dbReference>
<evidence type="ECO:0000256" key="8">
    <source>
        <dbReference type="ARBA" id="ARBA00023004"/>
    </source>
</evidence>
<dbReference type="SUPFAM" id="SSF50022">
    <property type="entry name" value="ISP domain"/>
    <property type="match status" value="1"/>
</dbReference>
<evidence type="ECO:0000256" key="5">
    <source>
        <dbReference type="ARBA" id="ARBA00022723"/>
    </source>
</evidence>
<protein>
    <recommendedName>
        <fullName evidence="10">Rieske domain-containing protein</fullName>
    </recommendedName>
</protein>
<dbReference type="PROSITE" id="PS51296">
    <property type="entry name" value="RIESKE"/>
    <property type="match status" value="1"/>
</dbReference>
<evidence type="ECO:0000256" key="7">
    <source>
        <dbReference type="ARBA" id="ARBA00023002"/>
    </source>
</evidence>
<dbReference type="Proteomes" id="UP000237144">
    <property type="component" value="Unassembled WGS sequence"/>
</dbReference>
<proteinExistence type="inferred from homology"/>
<dbReference type="Gene3D" id="2.102.10.10">
    <property type="entry name" value="Rieske [2Fe-2S] iron-sulphur domain"/>
    <property type="match status" value="1"/>
</dbReference>
<dbReference type="SUPFAM" id="SSF55424">
    <property type="entry name" value="FAD/NAD-linked reductases, dimerisation (C-terminal) domain"/>
    <property type="match status" value="1"/>
</dbReference>
<dbReference type="PRINTS" id="PR00368">
    <property type="entry name" value="FADPNR"/>
</dbReference>
<dbReference type="PRINTS" id="PR00411">
    <property type="entry name" value="PNDRDTASEI"/>
</dbReference>
<keyword evidence="6" id="KW-0274">FAD</keyword>
<dbReference type="InterPro" id="IPR016156">
    <property type="entry name" value="FAD/NAD-linked_Rdtase_dimer_sf"/>
</dbReference>
<dbReference type="SUPFAM" id="SSF51905">
    <property type="entry name" value="FAD/NAD(P)-binding domain"/>
    <property type="match status" value="2"/>
</dbReference>
<evidence type="ECO:0000259" key="10">
    <source>
        <dbReference type="PROSITE" id="PS51296"/>
    </source>
</evidence>
<evidence type="ECO:0000256" key="2">
    <source>
        <dbReference type="ARBA" id="ARBA00006442"/>
    </source>
</evidence>
<organism evidence="11 12">
    <name type="scientific">Rhodotorula taiwanensis</name>
    <dbReference type="NCBI Taxonomy" id="741276"/>
    <lineage>
        <taxon>Eukaryota</taxon>
        <taxon>Fungi</taxon>
        <taxon>Dikarya</taxon>
        <taxon>Basidiomycota</taxon>
        <taxon>Pucciniomycotina</taxon>
        <taxon>Microbotryomycetes</taxon>
        <taxon>Sporidiobolales</taxon>
        <taxon>Sporidiobolaceae</taxon>
        <taxon>Rhodotorula</taxon>
    </lineage>
</organism>